<dbReference type="CDD" id="cd12632">
    <property type="entry name" value="RRM1_CELF3_4_5_6"/>
    <property type="match status" value="1"/>
</dbReference>
<evidence type="ECO:0000256" key="13">
    <source>
        <dbReference type="ARBA" id="ARBA00062892"/>
    </source>
</evidence>
<feature type="compositionally biased region" description="Polar residues" evidence="16">
    <location>
        <begin position="752"/>
        <end position="761"/>
    </location>
</feature>
<evidence type="ECO:0000256" key="1">
    <source>
        <dbReference type="ARBA" id="ARBA00004123"/>
    </source>
</evidence>
<evidence type="ECO:0000256" key="11">
    <source>
        <dbReference type="ARBA" id="ARBA00023242"/>
    </source>
</evidence>
<feature type="compositionally biased region" description="Polar residues" evidence="16">
    <location>
        <begin position="552"/>
        <end position="564"/>
    </location>
</feature>
<feature type="region of interest" description="Disordered" evidence="16">
    <location>
        <begin position="792"/>
        <end position="841"/>
    </location>
</feature>
<dbReference type="InterPro" id="IPR000504">
    <property type="entry name" value="RRM_dom"/>
</dbReference>
<feature type="domain" description="RRM" evidence="17">
    <location>
        <begin position="1482"/>
        <end position="1560"/>
    </location>
</feature>
<dbReference type="InterPro" id="IPR034648">
    <property type="entry name" value="CELF3/4/5/6_RRM1"/>
</dbReference>
<dbReference type="FunFam" id="3.30.70.330:FF:000007">
    <property type="entry name" value="CUGBP Elav-like family member 4 isoform 3"/>
    <property type="match status" value="1"/>
</dbReference>
<dbReference type="GO" id="GO:0003723">
    <property type="term" value="F:RNA binding"/>
    <property type="evidence" value="ECO:0007669"/>
    <property type="project" value="UniProtKB-UniRule"/>
</dbReference>
<dbReference type="FunFam" id="1.25.40.90:FF:000020">
    <property type="entry name" value="regulation of nuclear pre-mRNA domain-containing protein 2 isoform X1"/>
    <property type="match status" value="1"/>
</dbReference>
<feature type="region of interest" description="Disordered" evidence="16">
    <location>
        <begin position="623"/>
        <end position="648"/>
    </location>
</feature>
<feature type="compositionally biased region" description="Acidic residues" evidence="16">
    <location>
        <begin position="372"/>
        <end position="382"/>
    </location>
</feature>
<feature type="region of interest" description="Disordered" evidence="16">
    <location>
        <begin position="872"/>
        <end position="897"/>
    </location>
</feature>
<evidence type="ECO:0000256" key="12">
    <source>
        <dbReference type="ARBA" id="ARBA00034310"/>
    </source>
</evidence>
<comment type="subunit">
    <text evidence="13">Associates with the RNA polymerase II complex.</text>
</comment>
<feature type="domain" description="RRM" evidence="17">
    <location>
        <begin position="1209"/>
        <end position="1289"/>
    </location>
</feature>
<dbReference type="PROSITE" id="PS51391">
    <property type="entry name" value="CID"/>
    <property type="match status" value="1"/>
</dbReference>
<evidence type="ECO:0000256" key="15">
    <source>
        <dbReference type="PROSITE-ProRule" id="PRU00176"/>
    </source>
</evidence>
<evidence type="ECO:0000256" key="3">
    <source>
        <dbReference type="ARBA" id="ARBA00009621"/>
    </source>
</evidence>
<feature type="compositionally biased region" description="Pro residues" evidence="16">
    <location>
        <begin position="1002"/>
        <end position="1011"/>
    </location>
</feature>
<evidence type="ECO:0000313" key="19">
    <source>
        <dbReference type="EMBL" id="KAG7500501.1"/>
    </source>
</evidence>
<evidence type="ECO:0000256" key="6">
    <source>
        <dbReference type="ARBA" id="ARBA00022553"/>
    </source>
</evidence>
<dbReference type="PANTHER" id="PTHR12460">
    <property type="entry name" value="CYCLIN-DEPENDENT KINASE INHIBITOR-RELATED PROTEIN"/>
    <property type="match status" value="1"/>
</dbReference>
<evidence type="ECO:0000256" key="7">
    <source>
        <dbReference type="ARBA" id="ARBA00022664"/>
    </source>
</evidence>
<feature type="compositionally biased region" description="Basic residues" evidence="16">
    <location>
        <begin position="987"/>
        <end position="1001"/>
    </location>
</feature>
<evidence type="ECO:0000259" key="18">
    <source>
        <dbReference type="PROSITE" id="PS51391"/>
    </source>
</evidence>
<dbReference type="GO" id="GO:0031124">
    <property type="term" value="P:mRNA 3'-end processing"/>
    <property type="evidence" value="ECO:0007669"/>
    <property type="project" value="TreeGrafter"/>
</dbReference>
<comment type="subcellular location">
    <subcellularLocation>
        <location evidence="2">Cytoplasm</location>
    </subcellularLocation>
    <subcellularLocation>
        <location evidence="1">Nucleus</location>
    </subcellularLocation>
</comment>
<comment type="caution">
    <text evidence="19">The sequence shown here is derived from an EMBL/GenBank/DDBJ whole genome shotgun (WGS) entry which is preliminary data.</text>
</comment>
<keyword evidence="6" id="KW-0597">Phosphoprotein</keyword>
<dbReference type="InterPro" id="IPR006569">
    <property type="entry name" value="CID_dom"/>
</dbReference>
<evidence type="ECO:0000256" key="8">
    <source>
        <dbReference type="ARBA" id="ARBA00022737"/>
    </source>
</evidence>
<dbReference type="SMART" id="SM00582">
    <property type="entry name" value="RPR"/>
    <property type="match status" value="1"/>
</dbReference>
<dbReference type="GO" id="GO:0005737">
    <property type="term" value="C:cytoplasm"/>
    <property type="evidence" value="ECO:0007669"/>
    <property type="project" value="UniProtKB-SubCell"/>
</dbReference>
<evidence type="ECO:0000256" key="5">
    <source>
        <dbReference type="ARBA" id="ARBA00022490"/>
    </source>
</evidence>
<feature type="compositionally biased region" description="Low complexity" evidence="16">
    <location>
        <begin position="306"/>
        <end position="316"/>
    </location>
</feature>
<protein>
    <recommendedName>
        <fullName evidence="14">Regulation of nuclear pre-mRNA domain-containing protein 2</fullName>
    </recommendedName>
</protein>
<dbReference type="FunFam" id="3.30.70.330:FF:000010">
    <property type="entry name" value="CUGBP Elav-like family member 4 isoform 3"/>
    <property type="match status" value="1"/>
</dbReference>
<keyword evidence="7" id="KW-0507">mRNA processing</keyword>
<feature type="region of interest" description="Disordered" evidence="16">
    <location>
        <begin position="296"/>
        <end position="423"/>
    </location>
</feature>
<feature type="compositionally biased region" description="Polar residues" evidence="16">
    <location>
        <begin position="398"/>
        <end position="416"/>
    </location>
</feature>
<dbReference type="Pfam" id="PF16566">
    <property type="entry name" value="CREPT"/>
    <property type="match status" value="1"/>
</dbReference>
<dbReference type="PROSITE" id="PS50102">
    <property type="entry name" value="RRM"/>
    <property type="match status" value="3"/>
</dbReference>
<feature type="compositionally biased region" description="Pro residues" evidence="16">
    <location>
        <begin position="811"/>
        <end position="823"/>
    </location>
</feature>
<feature type="domain" description="RRM" evidence="17">
    <location>
        <begin position="1121"/>
        <end position="1202"/>
    </location>
</feature>
<feature type="compositionally biased region" description="Pro residues" evidence="16">
    <location>
        <begin position="962"/>
        <end position="976"/>
    </location>
</feature>
<dbReference type="InterPro" id="IPR032337">
    <property type="entry name" value="RPRD1A/B_C"/>
</dbReference>
<evidence type="ECO:0000256" key="2">
    <source>
        <dbReference type="ARBA" id="ARBA00004496"/>
    </source>
</evidence>
<dbReference type="CDD" id="cd12639">
    <property type="entry name" value="RRM3_CELF3_4_5_6"/>
    <property type="match status" value="1"/>
</dbReference>
<feature type="region of interest" description="Disordered" evidence="16">
    <location>
        <begin position="918"/>
        <end position="1058"/>
    </location>
</feature>
<feature type="compositionally biased region" description="Polar residues" evidence="16">
    <location>
        <begin position="623"/>
        <end position="632"/>
    </location>
</feature>
<comment type="similarity">
    <text evidence="3">Belongs to the CELF/BRUNOL family.</text>
</comment>
<feature type="compositionally biased region" description="Acidic residues" evidence="16">
    <location>
        <begin position="330"/>
        <end position="342"/>
    </location>
</feature>
<dbReference type="Pfam" id="PF00076">
    <property type="entry name" value="RRM_1"/>
    <property type="match status" value="3"/>
</dbReference>
<accession>A0AAV6R532</accession>
<dbReference type="EMBL" id="JAGKHQ010000013">
    <property type="protein sequence ID" value="KAG7500501.1"/>
    <property type="molecule type" value="Genomic_DNA"/>
</dbReference>
<evidence type="ECO:0000313" key="20">
    <source>
        <dbReference type="Proteomes" id="UP000693946"/>
    </source>
</evidence>
<feature type="region of interest" description="Disordered" evidence="16">
    <location>
        <begin position="526"/>
        <end position="564"/>
    </location>
</feature>
<feature type="compositionally biased region" description="Basic and acidic residues" evidence="16">
    <location>
        <begin position="887"/>
        <end position="897"/>
    </location>
</feature>
<keyword evidence="8" id="KW-0677">Repeat</keyword>
<proteinExistence type="inferred from homology"/>
<evidence type="ECO:0000256" key="9">
    <source>
        <dbReference type="ARBA" id="ARBA00022884"/>
    </source>
</evidence>
<evidence type="ECO:0000256" key="4">
    <source>
        <dbReference type="ARBA" id="ARBA00022481"/>
    </source>
</evidence>
<evidence type="ECO:0000256" key="16">
    <source>
        <dbReference type="SAM" id="MobiDB-lite"/>
    </source>
</evidence>
<keyword evidence="20" id="KW-1185">Reference proteome</keyword>
<dbReference type="CDD" id="cd12635">
    <property type="entry name" value="RRM2_CELF3_4_5_6"/>
    <property type="match status" value="1"/>
</dbReference>
<sequence length="1567" mass="170411">MAAGVGAAHGGGSLESTLARKFQSVSNTMDSIQGLSTWCIDNKKYHSVIVRHWMKCLRKSDAPHRLNLFYLANDVIQNCKRKNAIVYRTEFAEVLPEAFVLVNQERDSKVIKSVERILTIWEERGVYTGTLIAELRGNLIKEESPPETPVEQKTPVEASAEFRSKVVDEFVPQALIDQLAKYKRSLEEVDLREKQLAAMRVDICSSGALKKLKDKAGGKRFSKDFEEANAQLQEFVKFLEKESKVGPPVMEALTNADIFYEMQYKEVKIVANAYQTFANRVSHLKRKLDALKATLPDLDESPIPSPSADAPSPTGSESPFHGMEMTNPDPDLDATVMDDEVEPPAPSPLSSVGGSPTRSLDAVGENDNREVEDMELSDEEMDSTGIIVEQQMEPEVSSPVNSGTTEASVATEQPKAQVTPPVAAPAASAPATAVESVDLGKIGSILNSLSSVIKNTGSSVESPPAVAAPAATPALSVASQDNSSLVNLLSKVDVSPSELLGALSKVQGQSSFGGISSVLNKPAANVSSASPITGKVPPPLSTSASAVPPQSPSLSSVAPTPNPASTLVQALHRNMELATESDPSSSSTSLESKIHSFLQGNPAFNAFDLGFSVNPVGGENLNPVTGTDNQEGTPVRDEGGGTPTQDEIMDKPAVVPFTSNANTRETVEKAAVGYQSSSQMNIVGSQQQAQNGQVYQQHPRGKQEMPEHGISTPVAHYQQFSTLTGGRVPADRAQTDDGFQRLNEMSWYSDTYPEGSSQQPRGYNVTIPAGPAESKSSGLYQFQTELSREPPEAVSQQGSGIPSGFFSNNLPPVPNLPPPPPPQAFDAPPVNSNPMIPPDQQAFNRAGEVTGARTESVIGGMVVHDHQHKSLYHSDDALFKHGPPRPPHPEELHPQRNDLQYRDKFYGRDSMHFQEDAYRHPDDPYYRPGSPPHHYLRGQGITPPLSPSEDPYYSHDYQHHSTPPPQFIPRRPLPPRLEPHHPAMRPPHMHPRPGHHLHPRGPPHAPFPPRFHGPNPVLRGKRPGPRGGGGNPGPMFPPKRPFPHPREKKKENKREAEPHFDVSDVMATFPPASSQMEWMFERGTVDEGRCLDRKAPVKACSAFTGRVVCTTDFSMKEPDAIKLFIGQIPRNLEEKDLKPIFEQFGKIYELTVIKDKYTGMHKGCAFLTYCARESALKAQNALHEQKTLPGMNRPIQVKPADSESRGEDRKLFVGMLGKQQTDTDVRKMFEPFGSIEECTVLRGPDGTSKGCAFVKFHSNAEAQAAINTLHGSRTLPGASSSLVVKFADTEKERGLRRMQQVASQLGVISPMTLHLGAYNAYTQALMQQQALVAQSAYLSPVATVAAVQMQQLAALNPSSIIATPIASITPSSGTSTPPSIAATPVPALPPPIAVNSYPSVPAPPNGQSATEALYTNGIHAYQTQSPVLDPLQQAYTGMQHYTAAYPAAYSLVGQPFPHQPTLVAQQPQQPQQLQQREGPEGCNIFIYHLPQEFTDSEILQMFLPFGNVISAKVFVDRATNQSKCFGFVSFDNPSSAQTAIQAMNGFQIGMKRLKVQLKRPKDANRPY</sequence>
<evidence type="ECO:0000259" key="17">
    <source>
        <dbReference type="PROSITE" id="PS50102"/>
    </source>
</evidence>
<keyword evidence="11" id="KW-0539">Nucleus</keyword>
<dbReference type="Pfam" id="PF04818">
    <property type="entry name" value="CID"/>
    <property type="match status" value="1"/>
</dbReference>
<feature type="compositionally biased region" description="Polar residues" evidence="16">
    <location>
        <begin position="348"/>
        <end position="358"/>
    </location>
</feature>
<feature type="region of interest" description="Disordered" evidence="16">
    <location>
        <begin position="752"/>
        <end position="779"/>
    </location>
</feature>
<keyword evidence="5" id="KW-0963">Cytoplasm</keyword>
<feature type="domain" description="CID" evidence="18">
    <location>
        <begin position="10"/>
        <end position="143"/>
    </location>
</feature>
<feature type="compositionally biased region" description="Basic and acidic residues" evidence="16">
    <location>
        <begin position="1044"/>
        <end position="1058"/>
    </location>
</feature>
<name>A0AAV6R532_SOLSE</name>
<reference evidence="19 20" key="1">
    <citation type="journal article" date="2021" name="Sci. Rep.">
        <title>Chromosome anchoring in Senegalese sole (Solea senegalensis) reveals sex-associated markers and genome rearrangements in flatfish.</title>
        <authorList>
            <person name="Guerrero-Cozar I."/>
            <person name="Gomez-Garrido J."/>
            <person name="Berbel C."/>
            <person name="Martinez-Blanch J.F."/>
            <person name="Alioto T."/>
            <person name="Claros M.G."/>
            <person name="Gagnaire P.A."/>
            <person name="Manchado M."/>
        </authorList>
    </citation>
    <scope>NUCLEOTIDE SEQUENCE [LARGE SCALE GENOMIC DNA]</scope>
    <source>
        <strain evidence="19">Sse05_10M</strain>
    </source>
</reference>
<dbReference type="FunFam" id="3.30.70.330:FF:000148">
    <property type="entry name" value="Putative CUGBP Elav-like family member 3"/>
    <property type="match status" value="1"/>
</dbReference>
<evidence type="ECO:0000256" key="14">
    <source>
        <dbReference type="ARBA" id="ARBA00067342"/>
    </source>
</evidence>
<keyword evidence="4" id="KW-0488">Methylation</keyword>
<evidence type="ECO:0000256" key="10">
    <source>
        <dbReference type="ARBA" id="ARBA00022990"/>
    </source>
</evidence>
<organism evidence="19 20">
    <name type="scientific">Solea senegalensis</name>
    <name type="common">Senegalese sole</name>
    <dbReference type="NCBI Taxonomy" id="28829"/>
    <lineage>
        <taxon>Eukaryota</taxon>
        <taxon>Metazoa</taxon>
        <taxon>Chordata</taxon>
        <taxon>Craniata</taxon>
        <taxon>Vertebrata</taxon>
        <taxon>Euteleostomi</taxon>
        <taxon>Actinopterygii</taxon>
        <taxon>Neopterygii</taxon>
        <taxon>Teleostei</taxon>
        <taxon>Neoteleostei</taxon>
        <taxon>Acanthomorphata</taxon>
        <taxon>Carangaria</taxon>
        <taxon>Pleuronectiformes</taxon>
        <taxon>Pleuronectoidei</taxon>
        <taxon>Soleidae</taxon>
        <taxon>Solea</taxon>
    </lineage>
</organism>
<comment type="similarity">
    <text evidence="12">Belongs to the UPF0400 (RTT103) family.</text>
</comment>
<dbReference type="PANTHER" id="PTHR12460:SF40">
    <property type="entry name" value="REGULATION OF NUCLEAR PRE-MRNA DOMAIN-CONTAINING PROTEIN 2"/>
    <property type="match status" value="1"/>
</dbReference>
<dbReference type="GO" id="GO:0005634">
    <property type="term" value="C:nucleus"/>
    <property type="evidence" value="ECO:0007669"/>
    <property type="project" value="UniProtKB-SubCell"/>
</dbReference>
<dbReference type="GO" id="GO:0000993">
    <property type="term" value="F:RNA polymerase II complex binding"/>
    <property type="evidence" value="ECO:0007669"/>
    <property type="project" value="TreeGrafter"/>
</dbReference>
<dbReference type="SMART" id="SM00360">
    <property type="entry name" value="RRM"/>
    <property type="match status" value="3"/>
</dbReference>
<keyword evidence="9 15" id="KW-0694">RNA-binding</keyword>
<dbReference type="Proteomes" id="UP000693946">
    <property type="component" value="Linkage Group LG20"/>
</dbReference>
<gene>
    <name evidence="19" type="ORF">JOB18_020402</name>
</gene>
<keyword evidence="10" id="KW-0007">Acetylation</keyword>